<name>A0ABZ1MH71_STREF</name>
<keyword evidence="1" id="KW-0472">Membrane</keyword>
<evidence type="ECO:0000313" key="2">
    <source>
        <dbReference type="EMBL" id="WTW26907.1"/>
    </source>
</evidence>
<gene>
    <name evidence="2" type="ORF">OHU35_12955</name>
</gene>
<reference evidence="2 3" key="1">
    <citation type="submission" date="2022-10" db="EMBL/GenBank/DDBJ databases">
        <title>The complete genomes of actinobacterial strains from the NBC collection.</title>
        <authorList>
            <person name="Joergensen T.S."/>
            <person name="Alvarez Arevalo M."/>
            <person name="Sterndorff E.B."/>
            <person name="Faurdal D."/>
            <person name="Vuksanovic O."/>
            <person name="Mourched A.-S."/>
            <person name="Charusanti P."/>
            <person name="Shaw S."/>
            <person name="Blin K."/>
            <person name="Weber T."/>
        </authorList>
    </citation>
    <scope>NUCLEOTIDE SEQUENCE [LARGE SCALE GENOMIC DNA]</scope>
    <source>
        <strain evidence="2 3">NBC_00017</strain>
    </source>
</reference>
<keyword evidence="1" id="KW-1133">Transmembrane helix</keyword>
<dbReference type="Proteomes" id="UP001621512">
    <property type="component" value="Chromosome"/>
</dbReference>
<sequence length="150" mass="16403">MTTTEPETETPTEDDELQALGEQLLHTARTSPVRTVVQALVEEQTILSAPAVRQALILHTDDGEMAHLEGLAGHVFSLGLDKGQRSFLCLVLSMVGIGMTAIAAVRELDERQLQILLRAILRLAGNDTIAVGTRLPLRRNRRTDVEGNDQ</sequence>
<dbReference type="RefSeq" id="WP_189724905.1">
    <property type="nucleotide sequence ID" value="NZ_BMUK01000006.1"/>
</dbReference>
<protein>
    <submittedName>
        <fullName evidence="2">Uncharacterized protein</fullName>
    </submittedName>
</protein>
<keyword evidence="3" id="KW-1185">Reference proteome</keyword>
<evidence type="ECO:0000256" key="1">
    <source>
        <dbReference type="SAM" id="Phobius"/>
    </source>
</evidence>
<feature type="transmembrane region" description="Helical" evidence="1">
    <location>
        <begin position="85"/>
        <end position="105"/>
    </location>
</feature>
<dbReference type="EMBL" id="CP108341">
    <property type="protein sequence ID" value="WTW26907.1"/>
    <property type="molecule type" value="Genomic_DNA"/>
</dbReference>
<proteinExistence type="predicted"/>
<keyword evidence="1" id="KW-0812">Transmembrane</keyword>
<evidence type="ECO:0000313" key="3">
    <source>
        <dbReference type="Proteomes" id="UP001621512"/>
    </source>
</evidence>
<accession>A0ABZ1MH71</accession>
<organism evidence="2 3">
    <name type="scientific">Streptomyces purpurascens</name>
    <dbReference type="NCBI Taxonomy" id="1924"/>
    <lineage>
        <taxon>Bacteria</taxon>
        <taxon>Bacillati</taxon>
        <taxon>Actinomycetota</taxon>
        <taxon>Actinomycetes</taxon>
        <taxon>Kitasatosporales</taxon>
        <taxon>Streptomycetaceae</taxon>
        <taxon>Streptomyces</taxon>
    </lineage>
</organism>